<feature type="domain" description="NAD-dependent epimerase/dehydratase" evidence="6">
    <location>
        <begin position="3"/>
        <end position="238"/>
    </location>
</feature>
<dbReference type="AlphaFoldDB" id="C7QEX1"/>
<dbReference type="HOGENOM" id="CLU_007383_1_7_11"/>
<evidence type="ECO:0000313" key="7">
    <source>
        <dbReference type="EMBL" id="ACU72891.1"/>
    </source>
</evidence>
<evidence type="ECO:0000256" key="4">
    <source>
        <dbReference type="ARBA" id="ARBA00031367"/>
    </source>
</evidence>
<dbReference type="KEGG" id="cai:Caci_4023"/>
<dbReference type="Gene3D" id="3.40.50.720">
    <property type="entry name" value="NAD(P)-binding Rossmann-like Domain"/>
    <property type="match status" value="1"/>
</dbReference>
<accession>C7QEX1</accession>
<sequence length="308" mass="32526">MRVLVTGAFGYVGRAVTRALLDTGHEVVAMTTQPNRTQPSGRVQIVVADLRSSNQLMAAVDRVDAVAHLAALTRVRESFAQPGEYAMINTVGTEHLLAAVASTGRVMPFIHASTAAVYGTPEKQPIGEDCEPAPTSPYGETKLAADMAVRDAAVKGSIGGVSLRAFNIAGAVGRHPDPDLTRILPKVVAVAGGRFDEVTVNGDGSAIRDYVHIADLANAFCLAIGAAQPGKFDIFNIGATPATVAQIIEITRKITGHEIPAKHNPPAPEAPELRADTTRALTTLRWIPTRSDLEQIIGDAWDAEKSNS</sequence>
<gene>
    <name evidence="7" type="ordered locus">Caci_4023</name>
</gene>
<dbReference type="Pfam" id="PF01370">
    <property type="entry name" value="Epimerase"/>
    <property type="match status" value="1"/>
</dbReference>
<dbReference type="GO" id="GO:0033499">
    <property type="term" value="P:galactose catabolic process via UDP-galactose, Leloir pathway"/>
    <property type="evidence" value="ECO:0007669"/>
    <property type="project" value="TreeGrafter"/>
</dbReference>
<keyword evidence="8" id="KW-1185">Reference proteome</keyword>
<dbReference type="InterPro" id="IPR001509">
    <property type="entry name" value="Epimerase_deHydtase"/>
</dbReference>
<reference evidence="7 8" key="1">
    <citation type="journal article" date="2009" name="Stand. Genomic Sci.">
        <title>Complete genome sequence of Catenulispora acidiphila type strain (ID 139908).</title>
        <authorList>
            <person name="Copeland A."/>
            <person name="Lapidus A."/>
            <person name="Glavina Del Rio T."/>
            <person name="Nolan M."/>
            <person name="Lucas S."/>
            <person name="Chen F."/>
            <person name="Tice H."/>
            <person name="Cheng J.F."/>
            <person name="Bruce D."/>
            <person name="Goodwin L."/>
            <person name="Pitluck S."/>
            <person name="Mikhailova N."/>
            <person name="Pati A."/>
            <person name="Ivanova N."/>
            <person name="Mavromatis K."/>
            <person name="Chen A."/>
            <person name="Palaniappan K."/>
            <person name="Chain P."/>
            <person name="Land M."/>
            <person name="Hauser L."/>
            <person name="Chang Y.J."/>
            <person name="Jeffries C.D."/>
            <person name="Chertkov O."/>
            <person name="Brettin T."/>
            <person name="Detter J.C."/>
            <person name="Han C."/>
            <person name="Ali Z."/>
            <person name="Tindall B.J."/>
            <person name="Goker M."/>
            <person name="Bristow J."/>
            <person name="Eisen J.A."/>
            <person name="Markowitz V."/>
            <person name="Hugenholtz P."/>
            <person name="Kyrpides N.C."/>
            <person name="Klenk H.P."/>
        </authorList>
    </citation>
    <scope>NUCLEOTIDE SEQUENCE [LARGE SCALE GENOMIC DNA]</scope>
    <source>
        <strain evidence="8">DSM 44928 / JCM 14897 / NBRC 102108 / NRRL B-24433 / ID139908</strain>
    </source>
</reference>
<organism evidence="7 8">
    <name type="scientific">Catenulispora acidiphila (strain DSM 44928 / JCM 14897 / NBRC 102108 / NRRL B-24433 / ID139908)</name>
    <dbReference type="NCBI Taxonomy" id="479433"/>
    <lineage>
        <taxon>Bacteria</taxon>
        <taxon>Bacillati</taxon>
        <taxon>Actinomycetota</taxon>
        <taxon>Actinomycetes</taxon>
        <taxon>Catenulisporales</taxon>
        <taxon>Catenulisporaceae</taxon>
        <taxon>Catenulispora</taxon>
    </lineage>
</organism>
<comment type="similarity">
    <text evidence="2">Belongs to the NAD(P)-dependent epimerase/dehydratase family.</text>
</comment>
<dbReference type="InterPro" id="IPR036291">
    <property type="entry name" value="NAD(P)-bd_dom_sf"/>
</dbReference>
<evidence type="ECO:0000259" key="6">
    <source>
        <dbReference type="Pfam" id="PF01370"/>
    </source>
</evidence>
<dbReference type="PANTHER" id="PTHR43725">
    <property type="entry name" value="UDP-GLUCOSE 4-EPIMERASE"/>
    <property type="match status" value="1"/>
</dbReference>
<protein>
    <recommendedName>
        <fullName evidence="3">UDP-glucose 4-epimerase</fullName>
    </recommendedName>
    <alternativeName>
        <fullName evidence="5">Galactowaldenase</fullName>
    </alternativeName>
    <alternativeName>
        <fullName evidence="4">UDP-galactose 4-epimerase</fullName>
    </alternativeName>
</protein>
<dbReference type="OrthoDB" id="9779041at2"/>
<dbReference type="SUPFAM" id="SSF51735">
    <property type="entry name" value="NAD(P)-binding Rossmann-fold domains"/>
    <property type="match status" value="1"/>
</dbReference>
<dbReference type="PANTHER" id="PTHR43725:SF53">
    <property type="entry name" value="UDP-ARABINOSE 4-EPIMERASE 1"/>
    <property type="match status" value="1"/>
</dbReference>
<dbReference type="EMBL" id="CP001700">
    <property type="protein sequence ID" value="ACU72891.1"/>
    <property type="molecule type" value="Genomic_DNA"/>
</dbReference>
<evidence type="ECO:0000256" key="1">
    <source>
        <dbReference type="ARBA" id="ARBA00004947"/>
    </source>
</evidence>
<proteinExistence type="inferred from homology"/>
<dbReference type="STRING" id="479433.Caci_4023"/>
<dbReference type="eggNOG" id="COG1087">
    <property type="taxonomic scope" value="Bacteria"/>
</dbReference>
<evidence type="ECO:0000256" key="3">
    <source>
        <dbReference type="ARBA" id="ARBA00018569"/>
    </source>
</evidence>
<dbReference type="Gene3D" id="3.90.25.10">
    <property type="entry name" value="UDP-galactose 4-epimerase, domain 1"/>
    <property type="match status" value="1"/>
</dbReference>
<evidence type="ECO:0000256" key="2">
    <source>
        <dbReference type="ARBA" id="ARBA00007637"/>
    </source>
</evidence>
<name>C7QEX1_CATAD</name>
<evidence type="ECO:0000313" key="8">
    <source>
        <dbReference type="Proteomes" id="UP000000851"/>
    </source>
</evidence>
<evidence type="ECO:0000256" key="5">
    <source>
        <dbReference type="ARBA" id="ARBA00033067"/>
    </source>
</evidence>
<dbReference type="Proteomes" id="UP000000851">
    <property type="component" value="Chromosome"/>
</dbReference>
<comment type="pathway">
    <text evidence="1">Carbohydrate metabolism; galactose metabolism.</text>
</comment>
<dbReference type="InParanoid" id="C7QEX1"/>
<dbReference type="RefSeq" id="WP_015792620.1">
    <property type="nucleotide sequence ID" value="NC_013131.1"/>
</dbReference>